<reference evidence="3 6" key="2">
    <citation type="submission" date="2019-09" db="EMBL/GenBank/DDBJ databases">
        <title>Whole genome sequence of Vibrio fortis.</title>
        <authorList>
            <person name="Das S.K."/>
        </authorList>
    </citation>
    <scope>NUCLEOTIDE SEQUENCE [LARGE SCALE GENOMIC DNA]</scope>
    <source>
        <strain evidence="3 6">AN60</strain>
    </source>
</reference>
<evidence type="ECO:0000313" key="3">
    <source>
        <dbReference type="EMBL" id="KAB0286342.1"/>
    </source>
</evidence>
<keyword evidence="1" id="KW-0812">Transmembrane</keyword>
<keyword evidence="2" id="KW-0732">Signal</keyword>
<dbReference type="Proteomes" id="UP000027219">
    <property type="component" value="Unassembled WGS sequence"/>
</dbReference>
<reference evidence="4 5" key="1">
    <citation type="submission" date="2014-02" db="EMBL/GenBank/DDBJ databases">
        <title>Vibrio fortis Dalian14 Genome Sequencing.</title>
        <authorList>
            <person name="Wang Y."/>
            <person name="Song L."/>
            <person name="Liu G."/>
            <person name="Ding J."/>
        </authorList>
    </citation>
    <scope>NUCLEOTIDE SEQUENCE [LARGE SCALE GENOMIC DNA]</scope>
    <source>
        <strain evidence="4 5">Dalian14</strain>
    </source>
</reference>
<comment type="caution">
    <text evidence="4">The sequence shown here is derived from an EMBL/GenBank/DDBJ whole genome shotgun (WGS) entry which is preliminary data.</text>
</comment>
<dbReference type="Pfam" id="PF11810">
    <property type="entry name" value="DUF3332"/>
    <property type="match status" value="1"/>
</dbReference>
<dbReference type="EMBL" id="VWSE01000008">
    <property type="protein sequence ID" value="KAB0286342.1"/>
    <property type="molecule type" value="Genomic_DNA"/>
</dbReference>
<dbReference type="RefSeq" id="WP_032551394.1">
    <property type="nucleotide sequence ID" value="NZ_BTGL01000010.1"/>
</dbReference>
<evidence type="ECO:0000256" key="1">
    <source>
        <dbReference type="SAM" id="Phobius"/>
    </source>
</evidence>
<sequence>MKTITKAVAVAAVVMSLAGCVGSNAVTGKLMKFNVEVVDNRYARAGVNFLLAPVYALTTAADYIVFNSLEFWTGKNPLTGAPHIFDSKVDTMIDVNDSLDDSLKEAPVAPITYQRQIQFGEMQQIDENTIRMDITYNDGEKAVLMGVRDGDNVSYYLDGALVSETSIQALEQLAAEKV</sequence>
<organism evidence="4 5">
    <name type="scientific">Vibrio fortis</name>
    <dbReference type="NCBI Taxonomy" id="212667"/>
    <lineage>
        <taxon>Bacteria</taxon>
        <taxon>Pseudomonadati</taxon>
        <taxon>Pseudomonadota</taxon>
        <taxon>Gammaproteobacteria</taxon>
        <taxon>Vibrionales</taxon>
        <taxon>Vibrionaceae</taxon>
        <taxon>Vibrio</taxon>
    </lineage>
</organism>
<evidence type="ECO:0000256" key="2">
    <source>
        <dbReference type="SAM" id="SignalP"/>
    </source>
</evidence>
<dbReference type="Proteomes" id="UP000326789">
    <property type="component" value="Unassembled WGS sequence"/>
</dbReference>
<proteinExistence type="predicted"/>
<evidence type="ECO:0000313" key="5">
    <source>
        <dbReference type="Proteomes" id="UP000027219"/>
    </source>
</evidence>
<dbReference type="PROSITE" id="PS51257">
    <property type="entry name" value="PROKAR_LIPOPROTEIN"/>
    <property type="match status" value="1"/>
</dbReference>
<evidence type="ECO:0000313" key="6">
    <source>
        <dbReference type="Proteomes" id="UP000326789"/>
    </source>
</evidence>
<keyword evidence="5" id="KW-1185">Reference proteome</keyword>
<dbReference type="OrthoDB" id="9814441at2"/>
<feature type="transmembrane region" description="Helical" evidence="1">
    <location>
        <begin position="46"/>
        <end position="66"/>
    </location>
</feature>
<gene>
    <name evidence="3" type="ORF">F2P58_16675</name>
    <name evidence="4" type="ORF">VFDL14_23875</name>
</gene>
<feature type="chain" id="PRO_5044539153" evidence="2">
    <location>
        <begin position="26"/>
        <end position="178"/>
    </location>
</feature>
<evidence type="ECO:0000313" key="4">
    <source>
        <dbReference type="EMBL" id="KDN28429.1"/>
    </source>
</evidence>
<dbReference type="InterPro" id="IPR021768">
    <property type="entry name" value="DUF3332"/>
</dbReference>
<dbReference type="STRING" id="212667.VFDL14_23875"/>
<feature type="signal peptide" evidence="2">
    <location>
        <begin position="1"/>
        <end position="25"/>
    </location>
</feature>
<keyword evidence="1" id="KW-1133">Transmembrane helix</keyword>
<protein>
    <submittedName>
        <fullName evidence="3">DUF3332 family protein</fullName>
    </submittedName>
    <submittedName>
        <fullName evidence="4">Multidrug ABC transporter ATPase</fullName>
    </submittedName>
</protein>
<accession>A0A066UW95</accession>
<keyword evidence="1" id="KW-0472">Membrane</keyword>
<name>A0A066UW95_9VIBR</name>
<dbReference type="AlphaFoldDB" id="A0A066UW95"/>
<dbReference type="EMBL" id="JFFR01000020">
    <property type="protein sequence ID" value="KDN28429.1"/>
    <property type="molecule type" value="Genomic_DNA"/>
</dbReference>